<comment type="similarity">
    <text evidence="1">Belongs to the plant acyltransferase family.</text>
</comment>
<organism evidence="4 5">
    <name type="scientific">Chenopodium quinoa</name>
    <name type="common">Quinoa</name>
    <dbReference type="NCBI Taxonomy" id="63459"/>
    <lineage>
        <taxon>Eukaryota</taxon>
        <taxon>Viridiplantae</taxon>
        <taxon>Streptophyta</taxon>
        <taxon>Embryophyta</taxon>
        <taxon>Tracheophyta</taxon>
        <taxon>Spermatophyta</taxon>
        <taxon>Magnoliopsida</taxon>
        <taxon>eudicotyledons</taxon>
        <taxon>Gunneridae</taxon>
        <taxon>Pentapetalae</taxon>
        <taxon>Caryophyllales</taxon>
        <taxon>Chenopodiaceae</taxon>
        <taxon>Chenopodioideae</taxon>
        <taxon>Atripliceae</taxon>
        <taxon>Chenopodium</taxon>
    </lineage>
</organism>
<dbReference type="Gene3D" id="3.30.559.10">
    <property type="entry name" value="Chloramphenicol acetyltransferase-like domain"/>
    <property type="match status" value="1"/>
</dbReference>
<dbReference type="InterPro" id="IPR023213">
    <property type="entry name" value="CAT-like_dom_sf"/>
</dbReference>
<sequence>MKLMKVPQEYRGNILFNATCVEKKGDVTCKPLWYAASKIHEAIIKLNDIEYLRSAIDCVESHPDLTTIVRGPHSSVCPNITITSWLDYLVMKQILDGVGPNLSA</sequence>
<keyword evidence="3" id="KW-0012">Acyltransferase</keyword>
<evidence type="ECO:0000256" key="3">
    <source>
        <dbReference type="ARBA" id="ARBA00023315"/>
    </source>
</evidence>
<keyword evidence="2" id="KW-0808">Transferase</keyword>
<keyword evidence="5" id="KW-1185">Reference proteome</keyword>
<dbReference type="InterPro" id="IPR050317">
    <property type="entry name" value="Plant_Fungal_Acyltransferase"/>
</dbReference>
<dbReference type="AlphaFoldDB" id="A0A803LJ22"/>
<accession>A0A803LJ22</accession>
<evidence type="ECO:0000256" key="1">
    <source>
        <dbReference type="ARBA" id="ARBA00009861"/>
    </source>
</evidence>
<dbReference type="PANTHER" id="PTHR31642">
    <property type="entry name" value="TRICHOTHECENE 3-O-ACETYLTRANSFERASE"/>
    <property type="match status" value="1"/>
</dbReference>
<dbReference type="PANTHER" id="PTHR31642:SF11">
    <property type="entry name" value="SHIKIMATE O-HYDROXYCINNAMOYLTRANSFERASE"/>
    <property type="match status" value="1"/>
</dbReference>
<proteinExistence type="inferred from homology"/>
<dbReference type="GO" id="GO:0016747">
    <property type="term" value="F:acyltransferase activity, transferring groups other than amino-acyl groups"/>
    <property type="evidence" value="ECO:0007669"/>
    <property type="project" value="TreeGrafter"/>
</dbReference>
<evidence type="ECO:0000313" key="5">
    <source>
        <dbReference type="Proteomes" id="UP000596660"/>
    </source>
</evidence>
<dbReference type="Proteomes" id="UP000596660">
    <property type="component" value="Unplaced"/>
</dbReference>
<evidence type="ECO:0000256" key="2">
    <source>
        <dbReference type="ARBA" id="ARBA00022679"/>
    </source>
</evidence>
<dbReference type="Pfam" id="PF02458">
    <property type="entry name" value="Transferase"/>
    <property type="match status" value="1"/>
</dbReference>
<dbReference type="EnsemblPlants" id="AUR62013969-RA">
    <property type="protein sequence ID" value="AUR62013969-RA:cds"/>
    <property type="gene ID" value="AUR62013969"/>
</dbReference>
<reference evidence="4" key="1">
    <citation type="journal article" date="2017" name="Nature">
        <title>The genome of Chenopodium quinoa.</title>
        <authorList>
            <person name="Jarvis D.E."/>
            <person name="Ho Y.S."/>
            <person name="Lightfoot D.J."/>
            <person name="Schmoeckel S.M."/>
            <person name="Li B."/>
            <person name="Borm T.J.A."/>
            <person name="Ohyanagi H."/>
            <person name="Mineta K."/>
            <person name="Michell C.T."/>
            <person name="Saber N."/>
            <person name="Kharbatia N.M."/>
            <person name="Rupper R.R."/>
            <person name="Sharp A.R."/>
            <person name="Dally N."/>
            <person name="Boughton B.A."/>
            <person name="Woo Y.H."/>
            <person name="Gao G."/>
            <person name="Schijlen E.G.W.M."/>
            <person name="Guo X."/>
            <person name="Momin A.A."/>
            <person name="Negrao S."/>
            <person name="Al-Babili S."/>
            <person name="Gehring C."/>
            <person name="Roessner U."/>
            <person name="Jung C."/>
            <person name="Murphy K."/>
            <person name="Arold S.T."/>
            <person name="Gojobori T."/>
            <person name="van der Linden C.G."/>
            <person name="van Loo E.N."/>
            <person name="Jellen E.N."/>
            <person name="Maughan P.J."/>
            <person name="Tester M."/>
        </authorList>
    </citation>
    <scope>NUCLEOTIDE SEQUENCE [LARGE SCALE GENOMIC DNA]</scope>
    <source>
        <strain evidence="4">cv. PI 614886</strain>
    </source>
</reference>
<protein>
    <submittedName>
        <fullName evidence="4">Uncharacterized protein</fullName>
    </submittedName>
</protein>
<name>A0A803LJ22_CHEQI</name>
<evidence type="ECO:0000313" key="4">
    <source>
        <dbReference type="EnsemblPlants" id="AUR62013969-RA:cds"/>
    </source>
</evidence>
<reference evidence="4" key="2">
    <citation type="submission" date="2021-03" db="UniProtKB">
        <authorList>
            <consortium name="EnsemblPlants"/>
        </authorList>
    </citation>
    <scope>IDENTIFICATION</scope>
</reference>
<dbReference type="Gramene" id="AUR62013969-RA">
    <property type="protein sequence ID" value="AUR62013969-RA:cds"/>
    <property type="gene ID" value="AUR62013969"/>
</dbReference>